<keyword evidence="1" id="KW-0812">Transmembrane</keyword>
<dbReference type="SUPFAM" id="SSF48452">
    <property type="entry name" value="TPR-like"/>
    <property type="match status" value="1"/>
</dbReference>
<feature type="transmembrane region" description="Helical" evidence="1">
    <location>
        <begin position="426"/>
        <end position="447"/>
    </location>
</feature>
<evidence type="ECO:0000256" key="1">
    <source>
        <dbReference type="SAM" id="Phobius"/>
    </source>
</evidence>
<protein>
    <recommendedName>
        <fullName evidence="4">Tetratricopeptide repeat-containing protein</fullName>
    </recommendedName>
</protein>
<sequence>MPIGLEAQQVRAIFFPKRKQFTFHRINMEYLIPLKSLQRESVYSLLDAGLRNNLRSIGAKDEIIFSLRPQLEGVAGRILAQGLRLAREREVLREQLAKQVQRGFQVYRAEVEADLANLKLSEALALERKTGYETVITAEYLLRDAVATNIKNYRAHFELAWIYLTVLESLAEAEHHFQIASRYALEQGDVLFAHFAKRHLADACYSQNKFGEAVEHSLAALSTVETDLESRYEHIRYLAAAGELETATQKLSALVSASPVYYVQAQAEPDFRQHADVRNMLFELRQQRVDRITHYVHTSWQNHPLARLALPDQIDPEFLFRQTFKQHIKVMAHLPYMTLTARENQIAALIVDDSQRRVLKELNTRSKSYEKASEKKRKRWLWVNKTGAMLLHAAAVLLLACVLFFAARYVADLAGFGTALAGSEAVMSLSLMVLPLLLAGLLLIGFIPKGAKRLFYKQLELDNTAKFISNLK</sequence>
<feature type="transmembrane region" description="Helical" evidence="1">
    <location>
        <begin position="386"/>
        <end position="406"/>
    </location>
</feature>
<dbReference type="Proteomes" id="UP000190460">
    <property type="component" value="Unassembled WGS sequence"/>
</dbReference>
<evidence type="ECO:0000313" key="2">
    <source>
        <dbReference type="EMBL" id="SKA71234.1"/>
    </source>
</evidence>
<gene>
    <name evidence="2" type="ORF">SAMN02745130_00808</name>
</gene>
<name>A0A1T4W1R5_9GAMM</name>
<dbReference type="OrthoDB" id="5623376at2"/>
<dbReference type="STRING" id="92487.SAMN02745130_00808"/>
<dbReference type="Gene3D" id="1.25.40.10">
    <property type="entry name" value="Tetratricopeptide repeat domain"/>
    <property type="match status" value="1"/>
</dbReference>
<evidence type="ECO:0000313" key="3">
    <source>
        <dbReference type="Proteomes" id="UP000190460"/>
    </source>
</evidence>
<keyword evidence="1" id="KW-1133">Transmembrane helix</keyword>
<dbReference type="RefSeq" id="WP_078921303.1">
    <property type="nucleotide sequence ID" value="NZ_FUYB01000003.1"/>
</dbReference>
<keyword evidence="3" id="KW-1185">Reference proteome</keyword>
<keyword evidence="1" id="KW-0472">Membrane</keyword>
<reference evidence="3" key="1">
    <citation type="submission" date="2017-02" db="EMBL/GenBank/DDBJ databases">
        <authorList>
            <person name="Varghese N."/>
            <person name="Submissions S."/>
        </authorList>
    </citation>
    <scope>NUCLEOTIDE SEQUENCE [LARGE SCALE GENOMIC DNA]</scope>
    <source>
        <strain evidence="3">ATCC 49788</strain>
    </source>
</reference>
<dbReference type="AlphaFoldDB" id="A0A1T4W1R5"/>
<dbReference type="InterPro" id="IPR011990">
    <property type="entry name" value="TPR-like_helical_dom_sf"/>
</dbReference>
<evidence type="ECO:0008006" key="4">
    <source>
        <dbReference type="Google" id="ProtNLM"/>
    </source>
</evidence>
<accession>A0A1T4W1R5</accession>
<dbReference type="EMBL" id="FUYB01000003">
    <property type="protein sequence ID" value="SKA71234.1"/>
    <property type="molecule type" value="Genomic_DNA"/>
</dbReference>
<proteinExistence type="predicted"/>
<organism evidence="2 3">
    <name type="scientific">Thiothrix eikelboomii</name>
    <dbReference type="NCBI Taxonomy" id="92487"/>
    <lineage>
        <taxon>Bacteria</taxon>
        <taxon>Pseudomonadati</taxon>
        <taxon>Pseudomonadota</taxon>
        <taxon>Gammaproteobacteria</taxon>
        <taxon>Thiotrichales</taxon>
        <taxon>Thiotrichaceae</taxon>
        <taxon>Thiothrix</taxon>
    </lineage>
</organism>